<evidence type="ECO:0000313" key="4">
    <source>
        <dbReference type="Proteomes" id="UP000192468"/>
    </source>
</evidence>
<keyword evidence="4" id="KW-1185">Reference proteome</keyword>
<dbReference type="Pfam" id="PF09546">
    <property type="entry name" value="Spore_III_AE"/>
    <property type="match status" value="1"/>
</dbReference>
<dbReference type="Proteomes" id="UP000192468">
    <property type="component" value="Unassembled WGS sequence"/>
</dbReference>
<reference evidence="3 4" key="1">
    <citation type="submission" date="2017-04" db="EMBL/GenBank/DDBJ databases">
        <authorList>
            <person name="Afonso C.L."/>
            <person name="Miller P.J."/>
            <person name="Scott M.A."/>
            <person name="Spackman E."/>
            <person name="Goraichik I."/>
            <person name="Dimitrov K.M."/>
            <person name="Suarez D.L."/>
            <person name="Swayne D.E."/>
        </authorList>
    </citation>
    <scope>NUCLEOTIDE SEQUENCE [LARGE SCALE GENOMIC DNA]</scope>
    <source>
        <strain evidence="3 4">DSM 12555</strain>
    </source>
</reference>
<keyword evidence="1" id="KW-0812">Transmembrane</keyword>
<feature type="transmembrane region" description="Helical" evidence="1">
    <location>
        <begin position="355"/>
        <end position="377"/>
    </location>
</feature>
<protein>
    <submittedName>
        <fullName evidence="3">Stage III sporulation protein AE</fullName>
    </submittedName>
</protein>
<feature type="transmembrane region" description="Helical" evidence="1">
    <location>
        <begin position="237"/>
        <end position="258"/>
    </location>
</feature>
<keyword evidence="1" id="KW-1133">Transmembrane helix</keyword>
<proteinExistence type="predicted"/>
<dbReference type="RefSeq" id="WP_084113565.1">
    <property type="nucleotide sequence ID" value="NZ_FWXH01000002.1"/>
</dbReference>
<evidence type="ECO:0000313" key="3">
    <source>
        <dbReference type="EMBL" id="SMC17577.1"/>
    </source>
</evidence>
<dbReference type="EMBL" id="FWXH01000002">
    <property type="protein sequence ID" value="SMC17577.1"/>
    <property type="molecule type" value="Genomic_DNA"/>
</dbReference>
<dbReference type="NCBIfam" id="TIGR02829">
    <property type="entry name" value="spore_III_AE"/>
    <property type="match status" value="1"/>
</dbReference>
<feature type="signal peptide" evidence="2">
    <location>
        <begin position="1"/>
        <end position="23"/>
    </location>
</feature>
<feature type="transmembrane region" description="Helical" evidence="1">
    <location>
        <begin position="306"/>
        <end position="328"/>
    </location>
</feature>
<feature type="transmembrane region" description="Helical" evidence="1">
    <location>
        <begin position="98"/>
        <end position="115"/>
    </location>
</feature>
<feature type="chain" id="PRO_5012325593" evidence="2">
    <location>
        <begin position="24"/>
        <end position="384"/>
    </location>
</feature>
<feature type="transmembrane region" description="Helical" evidence="1">
    <location>
        <begin position="199"/>
        <end position="217"/>
    </location>
</feature>
<feature type="transmembrane region" description="Helical" evidence="1">
    <location>
        <begin position="127"/>
        <end position="148"/>
    </location>
</feature>
<dbReference type="AlphaFoldDB" id="A0A1W1X103"/>
<evidence type="ECO:0000256" key="2">
    <source>
        <dbReference type="SAM" id="SignalP"/>
    </source>
</evidence>
<dbReference type="OrthoDB" id="1706761at2"/>
<accession>A0A1W1X103</accession>
<feature type="transmembrane region" description="Helical" evidence="1">
    <location>
        <begin position="168"/>
        <end position="192"/>
    </location>
</feature>
<dbReference type="STRING" id="1121291.SAMN02745134_00376"/>
<dbReference type="InterPro" id="IPR014194">
    <property type="entry name" value="Spore_III_AE"/>
</dbReference>
<evidence type="ECO:0000256" key="1">
    <source>
        <dbReference type="SAM" id="Phobius"/>
    </source>
</evidence>
<organism evidence="3 4">
    <name type="scientific">Clostridium acidisoli DSM 12555</name>
    <dbReference type="NCBI Taxonomy" id="1121291"/>
    <lineage>
        <taxon>Bacteria</taxon>
        <taxon>Bacillati</taxon>
        <taxon>Bacillota</taxon>
        <taxon>Clostridia</taxon>
        <taxon>Eubacteriales</taxon>
        <taxon>Clostridiaceae</taxon>
        <taxon>Clostridium</taxon>
    </lineage>
</organism>
<gene>
    <name evidence="3" type="ORF">SAMN02745134_00376</name>
</gene>
<name>A0A1W1X103_9CLOT</name>
<keyword evidence="2" id="KW-0732">Signal</keyword>
<sequence length="384" mass="41784">MKKLIIIIIVLFYVILSPTLVQASENNINTTNQNDKEVEQLYNYMTNMKTKYELLKNLDIEDYVQNVMKSGDGKFSFKKLITAVADYAVKDIIADVKLMTMLLIICVICALLINLQRAFSSESLSNIAYFACYSLIIIIVAKSFYIGVAEVKDAVKGLSDFMMALMPVLLVLLATSGGAVQSAVIDPIIMVTISITSEIIINVILPLIVLSFVLQFVNNISEDYKIDRLAKLLKQSVLWIQGFVMTIFIGIVTIRGISAKAIDEVTAKTAKFAVDNFVPVVGKCLSDAISTVVGYSAVIKNAISSVGLIILIAIVALPIIKLFILAFVHKLTAALVQPISDKRLVSVINAAGDTLILLAASLISISVMFFIIIAIIASCGNNIS</sequence>
<keyword evidence="1" id="KW-0472">Membrane</keyword>